<evidence type="ECO:0000313" key="3">
    <source>
        <dbReference type="Proteomes" id="UP001153148"/>
    </source>
</evidence>
<dbReference type="Gene3D" id="2.30.30.40">
    <property type="entry name" value="SH3 Domains"/>
    <property type="match status" value="1"/>
</dbReference>
<dbReference type="SUPFAM" id="SSF52540">
    <property type="entry name" value="P-loop containing nucleoside triphosphate hydrolases"/>
    <property type="match status" value="1"/>
</dbReference>
<dbReference type="PROSITE" id="PS50052">
    <property type="entry name" value="GUANYLATE_KINASE_2"/>
    <property type="match status" value="1"/>
</dbReference>
<evidence type="ECO:0000259" key="1">
    <source>
        <dbReference type="PROSITE" id="PS50052"/>
    </source>
</evidence>
<gene>
    <name evidence="2" type="ORF">TPAB3V08_LOCUS3999</name>
</gene>
<dbReference type="InterPro" id="IPR008145">
    <property type="entry name" value="GK/Ca_channel_bsu"/>
</dbReference>
<dbReference type="SUPFAM" id="SSF50044">
    <property type="entry name" value="SH3-domain"/>
    <property type="match status" value="1"/>
</dbReference>
<dbReference type="InterPro" id="IPR035537">
    <property type="entry name" value="DLG5_SH3"/>
</dbReference>
<dbReference type="PANTHER" id="PTHR46360">
    <property type="entry name" value="DISKS LARGE HOMOLOG 5"/>
    <property type="match status" value="1"/>
</dbReference>
<reference evidence="2" key="1">
    <citation type="submission" date="2021-03" db="EMBL/GenBank/DDBJ databases">
        <authorList>
            <person name="Tran Van P."/>
        </authorList>
    </citation>
    <scope>NUCLEOTIDE SEQUENCE</scope>
</reference>
<evidence type="ECO:0000313" key="2">
    <source>
        <dbReference type="EMBL" id="CAG2057017.1"/>
    </source>
</evidence>
<dbReference type="Proteomes" id="UP001153148">
    <property type="component" value="Unassembled WGS sequence"/>
</dbReference>
<dbReference type="PANTHER" id="PTHR46360:SF1">
    <property type="entry name" value="DISKS LARGE HOMOLOG 5"/>
    <property type="match status" value="1"/>
</dbReference>
<dbReference type="InterPro" id="IPR036028">
    <property type="entry name" value="SH3-like_dom_sf"/>
</dbReference>
<dbReference type="InterPro" id="IPR027417">
    <property type="entry name" value="P-loop_NTPase"/>
</dbReference>
<dbReference type="SMART" id="SM00072">
    <property type="entry name" value="GuKc"/>
    <property type="match status" value="1"/>
</dbReference>
<protein>
    <recommendedName>
        <fullName evidence="1">Guanylate kinase-like domain-containing protein</fullName>
    </recommendedName>
</protein>
<feature type="domain" description="Guanylate kinase-like" evidence="1">
    <location>
        <begin position="141"/>
        <end position="308"/>
    </location>
</feature>
<proteinExistence type="predicted"/>
<dbReference type="CDD" id="cd11860">
    <property type="entry name" value="SH3_DLG5"/>
    <property type="match status" value="1"/>
</dbReference>
<keyword evidence="3" id="KW-1185">Reference proteome</keyword>
<dbReference type="EMBL" id="CAJPIN010004733">
    <property type="protein sequence ID" value="CAG2057017.1"/>
    <property type="molecule type" value="Genomic_DNA"/>
</dbReference>
<name>A0ABN7NU58_TIMPD</name>
<dbReference type="Gene3D" id="3.40.50.300">
    <property type="entry name" value="P-loop containing nucleotide triphosphate hydrolases"/>
    <property type="match status" value="1"/>
</dbReference>
<dbReference type="Pfam" id="PF00625">
    <property type="entry name" value="Guanylate_kin"/>
    <property type="match status" value="1"/>
</dbReference>
<comment type="caution">
    <text evidence="2">The sequence shown here is derived from an EMBL/GenBank/DDBJ whole genome shotgun (WGS) entry which is preliminary data.</text>
</comment>
<dbReference type="InterPro" id="IPR053004">
    <property type="entry name" value="MAGUK_Signaling_Regulators"/>
</dbReference>
<accession>A0ABN7NU58</accession>
<organism evidence="2 3">
    <name type="scientific">Timema podura</name>
    <name type="common">Walking stick</name>
    <dbReference type="NCBI Taxonomy" id="61482"/>
    <lineage>
        <taxon>Eukaryota</taxon>
        <taxon>Metazoa</taxon>
        <taxon>Ecdysozoa</taxon>
        <taxon>Arthropoda</taxon>
        <taxon>Hexapoda</taxon>
        <taxon>Insecta</taxon>
        <taxon>Pterygota</taxon>
        <taxon>Neoptera</taxon>
        <taxon>Polyneoptera</taxon>
        <taxon>Phasmatodea</taxon>
        <taxon>Timematodea</taxon>
        <taxon>Timematoidea</taxon>
        <taxon>Timematidae</taxon>
        <taxon>Timema</taxon>
    </lineage>
</organism>
<sequence length="368" mass="41958">MFDRVGDLGDSLQLRFHKDDVLYVDNTMFNGVPGHWRAWLVDQDGRRTQCGIIPSKYKVEEEMLLRRSLGDIESDARRGTTTARRSFFRRKKHQRSSSRDSKELASFSNINLGWYSDSGTLNEEVALCSYQRVERLDYPVFRPVLVVGPLADCVMEKLMQDFPDKFTRCVPEVMHCSQAVMEKGLAENSFVDFRKKGCNFECTTVNAVKEICDKMSHCILDISLSSVERLHRHQIYPIVLLIKFKSTKQIKEVKDTRYPMEKVSAKAAKEMYEHALKLEAEYKHHISALIPAGVNVAYMCTQVKAAVDQEQNKTLWVPCGRLTDSSNVVNVAKLVTTNEPLSLAATETQRSVDVAQHYSGEVCTLEEE</sequence>
<dbReference type="InterPro" id="IPR008144">
    <property type="entry name" value="Guanylate_kin-like_dom"/>
</dbReference>